<keyword evidence="4 8" id="KW-0067">ATP-binding</keyword>
<name>A0ABV4UC19_9RHOO</name>
<gene>
    <name evidence="8" type="ORF">ABCS64_00335</name>
</gene>
<sequence>MSTSSPMLVFRNVSVRTERKKLLLDGIDLDIPGQGLYGIIGPNGAGKSSLVRTAIGLLKTTSGEVVLGGHPLSSWPAHALAAHIGYVPQQILSYWNLSVAEMLHLRVAQIPGDLIEHCQIGHLLERRFTTLSGGEQARVAIARALAHRPRIVFADEPAAHLDMPHQHLVLRLLREYARTQTVLIVLHDLHLASRYCDRLALFAGGKLVASDTPARVLTPEILDPVYGVSTIQAHVDGWTFYTVRDDIACP</sequence>
<keyword evidence="2" id="KW-0472">Membrane</keyword>
<dbReference type="Gene3D" id="3.40.50.300">
    <property type="entry name" value="P-loop containing nucleotide triphosphate hydrolases"/>
    <property type="match status" value="1"/>
</dbReference>
<dbReference type="Pfam" id="PF00005">
    <property type="entry name" value="ABC_tran"/>
    <property type="match status" value="1"/>
</dbReference>
<comment type="function">
    <text evidence="6">Part of the ABC transporter complex HmuTUV involved in hemin import. Responsible for energy coupling to the transport system.</text>
</comment>
<evidence type="ECO:0000313" key="9">
    <source>
        <dbReference type="Proteomes" id="UP001574673"/>
    </source>
</evidence>
<proteinExistence type="predicted"/>
<accession>A0ABV4UC19</accession>
<keyword evidence="2" id="KW-1003">Cell membrane</keyword>
<dbReference type="EMBL" id="JBEUWX010000001">
    <property type="protein sequence ID" value="MFA9948785.1"/>
    <property type="molecule type" value="Genomic_DNA"/>
</dbReference>
<dbReference type="PANTHER" id="PTHR42794:SF1">
    <property type="entry name" value="HEMIN IMPORT ATP-BINDING PROTEIN HMUV"/>
    <property type="match status" value="1"/>
</dbReference>
<comment type="caution">
    <text evidence="8">The sequence shown here is derived from an EMBL/GenBank/DDBJ whole genome shotgun (WGS) entry which is preliminary data.</text>
</comment>
<evidence type="ECO:0000313" key="8">
    <source>
        <dbReference type="EMBL" id="MFA9948785.1"/>
    </source>
</evidence>
<dbReference type="InterPro" id="IPR003593">
    <property type="entry name" value="AAA+_ATPase"/>
</dbReference>
<dbReference type="InterPro" id="IPR027417">
    <property type="entry name" value="P-loop_NTPase"/>
</dbReference>
<dbReference type="PROSITE" id="PS00211">
    <property type="entry name" value="ABC_TRANSPORTER_1"/>
    <property type="match status" value="1"/>
</dbReference>
<dbReference type="InterPro" id="IPR003439">
    <property type="entry name" value="ABC_transporter-like_ATP-bd"/>
</dbReference>
<dbReference type="InterPro" id="IPR017871">
    <property type="entry name" value="ABC_transporter-like_CS"/>
</dbReference>
<evidence type="ECO:0000256" key="5">
    <source>
        <dbReference type="ARBA" id="ARBA00022967"/>
    </source>
</evidence>
<dbReference type="PANTHER" id="PTHR42794">
    <property type="entry name" value="HEMIN IMPORT ATP-BINDING PROTEIN HMUV"/>
    <property type="match status" value="1"/>
</dbReference>
<feature type="domain" description="ABC transporter" evidence="7">
    <location>
        <begin position="8"/>
        <end position="229"/>
    </location>
</feature>
<dbReference type="PROSITE" id="PS50893">
    <property type="entry name" value="ABC_TRANSPORTER_2"/>
    <property type="match status" value="1"/>
</dbReference>
<reference evidence="9" key="1">
    <citation type="submission" date="2024-06" db="EMBL/GenBank/DDBJ databases">
        <title>Radixoralia hellwigii gen. nov., sp nov., isolated from a root canal in the human oral cavity.</title>
        <authorList>
            <person name="Bartsch S."/>
            <person name="Wittmer A."/>
            <person name="Schulz A.-K."/>
            <person name="Neumann-Schaal M."/>
            <person name="Wolf J."/>
            <person name="Gronow S."/>
            <person name="Tennert C."/>
            <person name="Haecker G."/>
            <person name="Cieplik F."/>
            <person name="Al-Ahmad A."/>
        </authorList>
    </citation>
    <scope>NUCLEOTIDE SEQUENCE [LARGE SCALE GENOMIC DNA]</scope>
    <source>
        <strain evidence="9">Wk13</strain>
    </source>
</reference>
<dbReference type="GO" id="GO:0005524">
    <property type="term" value="F:ATP binding"/>
    <property type="evidence" value="ECO:0007669"/>
    <property type="project" value="UniProtKB-KW"/>
</dbReference>
<dbReference type="Proteomes" id="UP001574673">
    <property type="component" value="Unassembled WGS sequence"/>
</dbReference>
<protein>
    <submittedName>
        <fullName evidence="8">ABC transporter ATP-binding protein</fullName>
    </submittedName>
</protein>
<keyword evidence="5" id="KW-1278">Translocase</keyword>
<dbReference type="SMART" id="SM00382">
    <property type="entry name" value="AAA"/>
    <property type="match status" value="1"/>
</dbReference>
<dbReference type="SUPFAM" id="SSF52540">
    <property type="entry name" value="P-loop containing nucleoside triphosphate hydrolases"/>
    <property type="match status" value="1"/>
</dbReference>
<evidence type="ECO:0000256" key="3">
    <source>
        <dbReference type="ARBA" id="ARBA00022741"/>
    </source>
</evidence>
<organism evidence="8 9">
    <name type="scientific">Dentiradicibacter hellwigii</name>
    <dbReference type="NCBI Taxonomy" id="3149053"/>
    <lineage>
        <taxon>Bacteria</taxon>
        <taxon>Pseudomonadati</taxon>
        <taxon>Pseudomonadota</taxon>
        <taxon>Betaproteobacteria</taxon>
        <taxon>Rhodocyclales</taxon>
        <taxon>Rhodocyclaceae</taxon>
        <taxon>Dentiradicibacter</taxon>
    </lineage>
</organism>
<dbReference type="CDD" id="cd03214">
    <property type="entry name" value="ABC_Iron-Siderophores_B12_Hemin"/>
    <property type="match status" value="1"/>
</dbReference>
<evidence type="ECO:0000256" key="1">
    <source>
        <dbReference type="ARBA" id="ARBA00022448"/>
    </source>
</evidence>
<keyword evidence="9" id="KW-1185">Reference proteome</keyword>
<evidence type="ECO:0000256" key="4">
    <source>
        <dbReference type="ARBA" id="ARBA00022840"/>
    </source>
</evidence>
<evidence type="ECO:0000256" key="6">
    <source>
        <dbReference type="ARBA" id="ARBA00037066"/>
    </source>
</evidence>
<keyword evidence="3" id="KW-0547">Nucleotide-binding</keyword>
<keyword evidence="1" id="KW-0813">Transport</keyword>
<evidence type="ECO:0000259" key="7">
    <source>
        <dbReference type="PROSITE" id="PS50893"/>
    </source>
</evidence>
<evidence type="ECO:0000256" key="2">
    <source>
        <dbReference type="ARBA" id="ARBA00022475"/>
    </source>
</evidence>
<dbReference type="RefSeq" id="WP_418889958.1">
    <property type="nucleotide sequence ID" value="NZ_JBEUWX010000001.1"/>
</dbReference>